<sequence length="361" mass="43134">MTALFERNIFDEYKLYCEQRFVLGEHEGFTAKNNHYIVVCVDQIEDHEIKEMVNMGNHLTANGDHEIATFIPTIKNTLTSFVDGQNCILLQLPRYVSRSKMQKSLGYELARLHRRGKTFQSGNREGGTWSQFWLKRLNQLEMLYVDLSKQPKKYSFDQAFMISFPYYLGRTETAIQYMVDSNLDFGQQIKQEPKTICHYQFSPNTWLTYDEKTAAGVKSPIEFVYDYPSRDLSEWMRVISRQDAEPYRKINEFIRGYETVETISPISWRYIYGRLLFPIDYFRIVEGYYRSIDDEEAEKYTDQLFELLGEEKKTEAFLRDFHQTILPQHHITLVPQVDWLRREERPNSSLRNTYNHFQRRH</sequence>
<organism evidence="1 2">
    <name type="scientific">Anaerobacillus alkaliphilus</name>
    <dbReference type="NCBI Taxonomy" id="1548597"/>
    <lineage>
        <taxon>Bacteria</taxon>
        <taxon>Bacillati</taxon>
        <taxon>Bacillota</taxon>
        <taxon>Bacilli</taxon>
        <taxon>Bacillales</taxon>
        <taxon>Bacillaceae</taxon>
        <taxon>Anaerobacillus</taxon>
    </lineage>
</organism>
<reference evidence="1 2" key="1">
    <citation type="journal article" date="2019" name="Int. J. Syst. Evol. Microbiol.">
        <title>Anaerobacillus alkaliphilus sp. nov., a novel alkaliphilic and moderately halophilic bacterium.</title>
        <authorList>
            <person name="Borsodi A.K."/>
            <person name="Aszalos J.M."/>
            <person name="Bihari P."/>
            <person name="Nagy I."/>
            <person name="Schumann P."/>
            <person name="Sproer C."/>
            <person name="Kovacs A.L."/>
            <person name="Boka K."/>
            <person name="Dobosy P."/>
            <person name="Ovari M."/>
            <person name="Szili-Kovacs T."/>
            <person name="Toth E."/>
        </authorList>
    </citation>
    <scope>NUCLEOTIDE SEQUENCE [LARGE SCALE GENOMIC DNA]</scope>
    <source>
        <strain evidence="1 2">B16-10</strain>
    </source>
</reference>
<proteinExistence type="predicted"/>
<keyword evidence="1" id="KW-0946">Virion</keyword>
<dbReference type="OrthoDB" id="2986702at2"/>
<dbReference type="Gene3D" id="3.90.1200.10">
    <property type="match status" value="1"/>
</dbReference>
<dbReference type="Proteomes" id="UP000290649">
    <property type="component" value="Unassembled WGS sequence"/>
</dbReference>
<accession>A0A4Q0VTQ7</accession>
<dbReference type="NCBIfam" id="TIGR02905">
    <property type="entry name" value="spore_yutH"/>
    <property type="match status" value="1"/>
</dbReference>
<dbReference type="EMBL" id="QOUX01000032">
    <property type="protein sequence ID" value="RXJ01823.1"/>
    <property type="molecule type" value="Genomic_DNA"/>
</dbReference>
<comment type="caution">
    <text evidence="1">The sequence shown here is derived from an EMBL/GenBank/DDBJ whole genome shotgun (WGS) entry which is preliminary data.</text>
</comment>
<dbReference type="InterPro" id="IPR014254">
    <property type="entry name" value="Spore_coat_YutH"/>
</dbReference>
<keyword evidence="2" id="KW-1185">Reference proteome</keyword>
<evidence type="ECO:0000313" key="2">
    <source>
        <dbReference type="Proteomes" id="UP000290649"/>
    </source>
</evidence>
<protein>
    <submittedName>
        <fullName evidence="1">Spore coat protein YutH</fullName>
    </submittedName>
</protein>
<dbReference type="InterPro" id="IPR047175">
    <property type="entry name" value="CotS-like"/>
</dbReference>
<dbReference type="GO" id="GO:0042601">
    <property type="term" value="C:endospore-forming forespore"/>
    <property type="evidence" value="ECO:0007669"/>
    <property type="project" value="TreeGrafter"/>
</dbReference>
<gene>
    <name evidence="1" type="primary">yutH</name>
    <name evidence="1" type="ORF">DS745_10130</name>
</gene>
<name>A0A4Q0VTQ7_9BACI</name>
<keyword evidence="1" id="KW-0167">Capsid protein</keyword>
<evidence type="ECO:0000313" key="1">
    <source>
        <dbReference type="EMBL" id="RXJ01823.1"/>
    </source>
</evidence>
<dbReference type="AlphaFoldDB" id="A0A4Q0VTQ7"/>
<dbReference type="SUPFAM" id="SSF56112">
    <property type="entry name" value="Protein kinase-like (PK-like)"/>
    <property type="match status" value="1"/>
</dbReference>
<dbReference type="PANTHER" id="PTHR39179">
    <property type="entry name" value="SPORE COAT PROTEIN I"/>
    <property type="match status" value="1"/>
</dbReference>
<dbReference type="InterPro" id="IPR011009">
    <property type="entry name" value="Kinase-like_dom_sf"/>
</dbReference>
<dbReference type="PANTHER" id="PTHR39179:SF2">
    <property type="entry name" value="ENDOSPORE COAT-ASSOCIATED PROTEIN YUTH"/>
    <property type="match status" value="1"/>
</dbReference>